<proteinExistence type="predicted"/>
<dbReference type="AlphaFoldDB" id="A0A8S3SV16"/>
<dbReference type="PANTHER" id="PTHR37162:SF1">
    <property type="entry name" value="BED-TYPE DOMAIN-CONTAINING PROTEIN"/>
    <property type="match status" value="1"/>
</dbReference>
<dbReference type="InterPro" id="IPR001304">
    <property type="entry name" value="C-type_lectin-like"/>
</dbReference>
<comment type="caution">
    <text evidence="2">The sequence shown here is derived from an EMBL/GenBank/DDBJ whole genome shotgun (WGS) entry which is preliminary data.</text>
</comment>
<name>A0A8S3SV16_MYTED</name>
<dbReference type="PROSITE" id="PS50041">
    <property type="entry name" value="C_TYPE_LECTIN_2"/>
    <property type="match status" value="1"/>
</dbReference>
<dbReference type="OrthoDB" id="6157256at2759"/>
<sequence length="1035" mass="117133">MPLLFLYTSGLTIESDILAPTIVNDIVEPNTPLCNSGIVASFSIGFLFGRLTTPVMMSDGTMMAAGQMMGMNMMNAVSNLMTGSTVPPVVPMTAAASAATSPTPAQINCNCPAGFSRIPSDSGNCYLVCGSNSDWLGAVFECRKRGAYLWEPNSDAEVTAVGNAILDSTGDKFWTGATDQGSENTPTFALGSGNTFTISAESNGANSDCVSYEPTKFIYRTCPTSRKCVCERRDSYNLEVDKGVKNCWNWKWDWVERSVYGNPVGQFIRKINSRGIARCELCQKDINYAGRGWKSLEQHLTKKLHLDNLKMRKTNHSLSGAFGAKLDTHQGIYGLHPMFKSSAELKQPAPASLTSFQDRVTNMESMVVAFTSENSLSFSLVPKMLELAKTLSDDKKALDSITMNRTTASYKTRFGVGKTFEEDLIRCLKTSCFSLNMDESTSSNYQKVLTILASYFCKISNKVVVRHLSSLTCVTVNSEALYTKVVDVFEKNDIPWKNLTSILMDSCNVMRGSKSGLETRIRSQKAPHLLDVDGDTCHHVHNSAKAFCKPFDGFIEQLYNDLFNDFKWSPDLREFFQEICTMLNIKFTMPQRYVGHRWLSVYDVTVDTLRLFDGYTVFYVPWIDEKIRHKYLISVVEVYHRLGVSESSRARILEIRKCLLKKNLTKDGLERKKRIVGKVFYERSYAKMIMGLYSSVLPLLKQFVLTFEMKEPMIHELHEQLVKLFREFLACYVKPEILKSATTSAKLKRLDISTTANFLKADKMFIGVKSSQVIQKNQKDVAVKTFLHNVQDAYKNCGLTLQNKLPITNVFLKAVSAIHPDAKGHTCTLIYLQKLPSLATNVLEEDEIENYDLEIRKFQTDESIVELEDDERIDVWWGKDGIVKKYPLLSKMAQSLLSCFHGPQVESSFNIMNDIIDCKSGSINISTYNAIQNIKYSLKATEKTAVEYYKKKDVLHEKIDPHLCKNMKTACKQYKEELLKKKLINEEKSSQKSKIRTHYLSFSKDKRTLVTMKSMNYGNEIAIIYYLYTINVYPY</sequence>
<protein>
    <recommendedName>
        <fullName evidence="1">C-type lectin domain-containing protein</fullName>
    </recommendedName>
</protein>
<dbReference type="PANTHER" id="PTHR37162">
    <property type="entry name" value="HAT FAMILY DIMERISATION DOMAINCONTAINING PROTEIN-RELATED"/>
    <property type="match status" value="1"/>
</dbReference>
<dbReference type="CDD" id="cd00037">
    <property type="entry name" value="CLECT"/>
    <property type="match status" value="1"/>
</dbReference>
<dbReference type="EMBL" id="CAJPWZ010001820">
    <property type="protein sequence ID" value="CAG2224862.1"/>
    <property type="molecule type" value="Genomic_DNA"/>
</dbReference>
<dbReference type="Gene3D" id="3.10.100.10">
    <property type="entry name" value="Mannose-Binding Protein A, subunit A"/>
    <property type="match status" value="1"/>
</dbReference>
<feature type="domain" description="C-type lectin" evidence="1">
    <location>
        <begin position="121"/>
        <end position="231"/>
    </location>
</feature>
<dbReference type="SUPFAM" id="SSF56436">
    <property type="entry name" value="C-type lectin-like"/>
    <property type="match status" value="1"/>
</dbReference>
<dbReference type="InterPro" id="IPR016187">
    <property type="entry name" value="CTDL_fold"/>
</dbReference>
<dbReference type="InterPro" id="IPR016186">
    <property type="entry name" value="C-type_lectin-like/link_sf"/>
</dbReference>
<evidence type="ECO:0000259" key="1">
    <source>
        <dbReference type="PROSITE" id="PS50041"/>
    </source>
</evidence>
<dbReference type="Pfam" id="PF00059">
    <property type="entry name" value="Lectin_C"/>
    <property type="match status" value="1"/>
</dbReference>
<dbReference type="SMART" id="SM00034">
    <property type="entry name" value="CLECT"/>
    <property type="match status" value="1"/>
</dbReference>
<dbReference type="Proteomes" id="UP000683360">
    <property type="component" value="Unassembled WGS sequence"/>
</dbReference>
<keyword evidence="3" id="KW-1185">Reference proteome</keyword>
<organism evidence="2 3">
    <name type="scientific">Mytilus edulis</name>
    <name type="common">Blue mussel</name>
    <dbReference type="NCBI Taxonomy" id="6550"/>
    <lineage>
        <taxon>Eukaryota</taxon>
        <taxon>Metazoa</taxon>
        <taxon>Spiralia</taxon>
        <taxon>Lophotrochozoa</taxon>
        <taxon>Mollusca</taxon>
        <taxon>Bivalvia</taxon>
        <taxon>Autobranchia</taxon>
        <taxon>Pteriomorphia</taxon>
        <taxon>Mytilida</taxon>
        <taxon>Mytiloidea</taxon>
        <taxon>Mytilidae</taxon>
        <taxon>Mytilinae</taxon>
        <taxon>Mytilus</taxon>
    </lineage>
</organism>
<gene>
    <name evidence="2" type="ORF">MEDL_38026</name>
</gene>
<dbReference type="SUPFAM" id="SSF53098">
    <property type="entry name" value="Ribonuclease H-like"/>
    <property type="match status" value="1"/>
</dbReference>
<evidence type="ECO:0000313" key="2">
    <source>
        <dbReference type="EMBL" id="CAG2224862.1"/>
    </source>
</evidence>
<accession>A0A8S3SV16</accession>
<dbReference type="InterPro" id="IPR012337">
    <property type="entry name" value="RNaseH-like_sf"/>
</dbReference>
<evidence type="ECO:0000313" key="3">
    <source>
        <dbReference type="Proteomes" id="UP000683360"/>
    </source>
</evidence>
<reference evidence="2" key="1">
    <citation type="submission" date="2021-03" db="EMBL/GenBank/DDBJ databases">
        <authorList>
            <person name="Bekaert M."/>
        </authorList>
    </citation>
    <scope>NUCLEOTIDE SEQUENCE</scope>
</reference>